<evidence type="ECO:0000256" key="13">
    <source>
        <dbReference type="ARBA" id="ARBA00071668"/>
    </source>
</evidence>
<keyword evidence="6 14" id="KW-0808">Transferase</keyword>
<dbReference type="Gene3D" id="3.40.50.1240">
    <property type="entry name" value="Phosphoglycerate mutase-like"/>
    <property type="match status" value="1"/>
</dbReference>
<evidence type="ECO:0000256" key="11">
    <source>
        <dbReference type="ARBA" id="ARBA00033696"/>
    </source>
</evidence>
<dbReference type="InterPro" id="IPR013651">
    <property type="entry name" value="ATP-grasp_RimK-type"/>
</dbReference>
<dbReference type="PANTHER" id="PTHR12750">
    <property type="entry name" value="DIPHOSPHOINOSITOL PENTAKISPHOSPHATE KINASE"/>
    <property type="match status" value="1"/>
</dbReference>
<dbReference type="PANTHER" id="PTHR12750:SF9">
    <property type="entry name" value="INOSITOL HEXAKISPHOSPHATE AND DIPHOSPHOINOSITOL-PENTAKISPHOSPHATE KINASE"/>
    <property type="match status" value="1"/>
</dbReference>
<dbReference type="InterPro" id="IPR037446">
    <property type="entry name" value="His_Pase_VIP1"/>
</dbReference>
<proteinExistence type="inferred from homology"/>
<accession>A0A8H5MHB1</accession>
<dbReference type="GO" id="GO:0032958">
    <property type="term" value="P:inositol phosphate biosynthetic process"/>
    <property type="evidence" value="ECO:0007669"/>
    <property type="project" value="TreeGrafter"/>
</dbReference>
<feature type="region of interest" description="Disordered" evidence="15">
    <location>
        <begin position="1"/>
        <end position="40"/>
    </location>
</feature>
<evidence type="ECO:0000256" key="5">
    <source>
        <dbReference type="ARBA" id="ARBA00022553"/>
    </source>
</evidence>
<dbReference type="GO" id="GO:0052723">
    <property type="term" value="F:inositol hexakisphosphate 1-kinase activity"/>
    <property type="evidence" value="ECO:0007669"/>
    <property type="project" value="UniProtKB-ARBA"/>
</dbReference>
<evidence type="ECO:0000256" key="6">
    <source>
        <dbReference type="ARBA" id="ARBA00022679"/>
    </source>
</evidence>
<evidence type="ECO:0000256" key="1">
    <source>
        <dbReference type="ARBA" id="ARBA00004245"/>
    </source>
</evidence>
<evidence type="ECO:0000313" key="19">
    <source>
        <dbReference type="Proteomes" id="UP000518752"/>
    </source>
</evidence>
<evidence type="ECO:0000259" key="17">
    <source>
        <dbReference type="Pfam" id="PF18086"/>
    </source>
</evidence>
<keyword evidence="19" id="KW-1185">Reference proteome</keyword>
<evidence type="ECO:0000256" key="7">
    <source>
        <dbReference type="ARBA" id="ARBA00022741"/>
    </source>
</evidence>
<evidence type="ECO:0000256" key="14">
    <source>
        <dbReference type="RuleBase" id="RU365032"/>
    </source>
</evidence>
<dbReference type="EMBL" id="JAACJN010000001">
    <property type="protein sequence ID" value="KAF5393832.1"/>
    <property type="molecule type" value="Genomic_DNA"/>
</dbReference>
<dbReference type="Gene3D" id="3.30.470.20">
    <property type="entry name" value="ATP-grasp fold, B domain"/>
    <property type="match status" value="1"/>
</dbReference>
<evidence type="ECO:0000256" key="8">
    <source>
        <dbReference type="ARBA" id="ARBA00022777"/>
    </source>
</evidence>
<keyword evidence="4 14" id="KW-0963">Cytoplasm</keyword>
<dbReference type="GO" id="GO:0005524">
    <property type="term" value="F:ATP binding"/>
    <property type="evidence" value="ECO:0007669"/>
    <property type="project" value="UniProtKB-KW"/>
</dbReference>
<dbReference type="AlphaFoldDB" id="A0A8H5MHB1"/>
<dbReference type="GO" id="GO:0005856">
    <property type="term" value="C:cytoskeleton"/>
    <property type="evidence" value="ECO:0007669"/>
    <property type="project" value="UniProtKB-SubCell"/>
</dbReference>
<comment type="catalytic activity">
    <reaction evidence="11">
        <text>5-diphospho-1D-myo-inositol 1,2,3,4,6-pentakisphosphate + ATP + H(+) = 1,5-bis(diphospho)-1D-myo-inositol 2,3,4,6-tetrakisphosphate + ADP</text>
        <dbReference type="Rhea" id="RHEA:10276"/>
        <dbReference type="ChEBI" id="CHEBI:15378"/>
        <dbReference type="ChEBI" id="CHEBI:30616"/>
        <dbReference type="ChEBI" id="CHEBI:58628"/>
        <dbReference type="ChEBI" id="CHEBI:77983"/>
        <dbReference type="ChEBI" id="CHEBI:456216"/>
        <dbReference type="EC" id="2.7.4.24"/>
    </reaction>
    <physiologicalReaction direction="left-to-right" evidence="11">
        <dbReference type="Rhea" id="RHEA:10277"/>
    </physiologicalReaction>
</comment>
<dbReference type="FunFam" id="3.30.470.20:FF:000036">
    <property type="entry name" value="Inositol hexakisphosphate and diphosphoinositol-pentakisphosphate kinase"/>
    <property type="match status" value="1"/>
</dbReference>
<dbReference type="Gene3D" id="3.40.50.11950">
    <property type="match status" value="1"/>
</dbReference>
<evidence type="ECO:0000256" key="9">
    <source>
        <dbReference type="ARBA" id="ARBA00022840"/>
    </source>
</evidence>
<organism evidence="18 19">
    <name type="scientific">Collybiopsis confluens</name>
    <dbReference type="NCBI Taxonomy" id="2823264"/>
    <lineage>
        <taxon>Eukaryota</taxon>
        <taxon>Fungi</taxon>
        <taxon>Dikarya</taxon>
        <taxon>Basidiomycota</taxon>
        <taxon>Agaricomycotina</taxon>
        <taxon>Agaricomycetes</taxon>
        <taxon>Agaricomycetidae</taxon>
        <taxon>Agaricales</taxon>
        <taxon>Marasmiineae</taxon>
        <taxon>Omphalotaceae</taxon>
        <taxon>Collybiopsis</taxon>
    </lineage>
</organism>
<dbReference type="OrthoDB" id="18042at2759"/>
<dbReference type="Proteomes" id="UP000518752">
    <property type="component" value="Unassembled WGS sequence"/>
</dbReference>
<protein>
    <recommendedName>
        <fullName evidence="13 14">Inositol hexakisphosphate and diphosphoinositol-pentakisphosphate kinase</fullName>
        <ecNumber evidence="3 14">2.7.4.24</ecNumber>
    </recommendedName>
</protein>
<evidence type="ECO:0000256" key="4">
    <source>
        <dbReference type="ARBA" id="ARBA00022490"/>
    </source>
</evidence>
<dbReference type="GO" id="GO:0033857">
    <property type="term" value="F:5-diphosphoinositol pentakisphosphate 1-kinase activity"/>
    <property type="evidence" value="ECO:0007669"/>
    <property type="project" value="TreeGrafter"/>
</dbReference>
<dbReference type="GO" id="GO:0005829">
    <property type="term" value="C:cytosol"/>
    <property type="evidence" value="ECO:0007669"/>
    <property type="project" value="TreeGrafter"/>
</dbReference>
<evidence type="ECO:0000313" key="18">
    <source>
        <dbReference type="EMBL" id="KAF5393832.1"/>
    </source>
</evidence>
<evidence type="ECO:0000256" key="12">
    <source>
        <dbReference type="ARBA" id="ARBA00034629"/>
    </source>
</evidence>
<evidence type="ECO:0000256" key="10">
    <source>
        <dbReference type="ARBA" id="ARBA00023212"/>
    </source>
</evidence>
<evidence type="ECO:0000259" key="16">
    <source>
        <dbReference type="Pfam" id="PF08443"/>
    </source>
</evidence>
<comment type="function">
    <text evidence="14">Bifunctional inositol kinase that acts in concert with the IP6K kinases to synthesize the diphosphate group-containing inositol pyrophosphates diphosphoinositol pentakisphosphate, PP-InsP5, and bis-diphosphoinositol tetrakisphosphate, (PP)2-InsP4. PP-InsP5 and (PP)2-InsP4, also respectively called InsP7 and InsP8, may regulate a variety of cellular processes, including apoptosis, vesicle trafficking, cytoskeletal dynamics, and exocytosis. Phosphorylates inositol hexakisphosphate (InsP6).</text>
</comment>
<feature type="domain" description="ATP-grasp fold RimK-type" evidence="16">
    <location>
        <begin position="256"/>
        <end position="373"/>
    </location>
</feature>
<dbReference type="GO" id="GO:0052843">
    <property type="term" value="F:inositol-1-diphosphate-2,3,4,5,6-pentakisphosphate diphosphatase activity"/>
    <property type="evidence" value="ECO:0007669"/>
    <property type="project" value="UniProtKB-ARBA"/>
</dbReference>
<comment type="catalytic activity">
    <reaction evidence="12">
        <text>1D-myo-inositol hexakisphosphate + ATP = 1-diphospho-1D-myo-inositol 2,3,4,5,6-pentakisphosphate + ADP</text>
        <dbReference type="Rhea" id="RHEA:37459"/>
        <dbReference type="ChEBI" id="CHEBI:30616"/>
        <dbReference type="ChEBI" id="CHEBI:58130"/>
        <dbReference type="ChEBI" id="CHEBI:74946"/>
        <dbReference type="ChEBI" id="CHEBI:456216"/>
        <dbReference type="EC" id="2.7.4.24"/>
    </reaction>
    <physiologicalReaction direction="left-to-right" evidence="12">
        <dbReference type="Rhea" id="RHEA:37460"/>
    </physiologicalReaction>
</comment>
<dbReference type="FunFam" id="3.40.50.11950:FF:000002">
    <property type="entry name" value="Inositol hexakisphosphate and diphosphoinositol-pentakisphosphate kinase"/>
    <property type="match status" value="1"/>
</dbReference>
<comment type="similarity">
    <text evidence="2 14">Belongs to the histidine acid phosphatase family. VIP1 subfamily.</text>
</comment>
<keyword evidence="7 14" id="KW-0547">Nucleotide-binding</keyword>
<keyword evidence="5" id="KW-0597">Phosphoprotein</keyword>
<keyword evidence="8 14" id="KW-0418">Kinase</keyword>
<reference evidence="18 19" key="1">
    <citation type="journal article" date="2020" name="ISME J.">
        <title>Uncovering the hidden diversity of litter-decomposition mechanisms in mushroom-forming fungi.</title>
        <authorList>
            <person name="Floudas D."/>
            <person name="Bentzer J."/>
            <person name="Ahren D."/>
            <person name="Johansson T."/>
            <person name="Persson P."/>
            <person name="Tunlid A."/>
        </authorList>
    </citation>
    <scope>NUCLEOTIDE SEQUENCE [LARGE SCALE GENOMIC DNA]</scope>
    <source>
        <strain evidence="18 19">CBS 406.79</strain>
    </source>
</reference>
<dbReference type="Pfam" id="PF08443">
    <property type="entry name" value="RimK"/>
    <property type="match status" value="1"/>
</dbReference>
<dbReference type="SUPFAM" id="SSF56059">
    <property type="entry name" value="Glutathione synthetase ATP-binding domain-like"/>
    <property type="match status" value="1"/>
</dbReference>
<evidence type="ECO:0000256" key="3">
    <source>
        <dbReference type="ARBA" id="ARBA00012893"/>
    </source>
</evidence>
<evidence type="ECO:0000256" key="15">
    <source>
        <dbReference type="SAM" id="MobiDB-lite"/>
    </source>
</evidence>
<dbReference type="Pfam" id="PF00328">
    <property type="entry name" value="His_Phos_2"/>
    <property type="match status" value="1"/>
</dbReference>
<dbReference type="GO" id="GO:0006020">
    <property type="term" value="P:inositol metabolic process"/>
    <property type="evidence" value="ECO:0007669"/>
    <property type="project" value="TreeGrafter"/>
</dbReference>
<evidence type="ECO:0000256" key="2">
    <source>
        <dbReference type="ARBA" id="ARBA00005609"/>
    </source>
</evidence>
<dbReference type="Pfam" id="PF18086">
    <property type="entry name" value="PPIP5K2_N"/>
    <property type="match status" value="1"/>
</dbReference>
<name>A0A8H5MHB1_9AGAR</name>
<dbReference type="InterPro" id="IPR029033">
    <property type="entry name" value="His_PPase_superfam"/>
</dbReference>
<dbReference type="InterPro" id="IPR000560">
    <property type="entry name" value="His_Pase_clade-2"/>
</dbReference>
<comment type="subcellular location">
    <subcellularLocation>
        <location evidence="1 14">Cytoplasm</location>
        <location evidence="1 14">Cytoskeleton</location>
    </subcellularLocation>
</comment>
<feature type="compositionally biased region" description="Low complexity" evidence="15">
    <location>
        <begin position="9"/>
        <end position="39"/>
    </location>
</feature>
<feature type="region of interest" description="Disordered" evidence="15">
    <location>
        <begin position="594"/>
        <end position="614"/>
    </location>
</feature>
<gene>
    <name evidence="18" type="ORF">D9757_000033</name>
</gene>
<dbReference type="EC" id="2.7.4.24" evidence="3 14"/>
<feature type="domain" description="VIP1 N-terminal" evidence="17">
    <location>
        <begin position="55"/>
        <end position="146"/>
    </location>
</feature>
<comment type="caution">
    <text evidence="18">The sequence shown here is derived from an EMBL/GenBank/DDBJ whole genome shotgun (WGS) entry which is preliminary data.</text>
</comment>
<sequence length="986" mass="111641">MPTWDRQSRISSFFSSPERPSPRSSSLLTRSSSPSSIGSHDALQEAGSLQSLSPVILGVCAMDVKARSRAMREILIRIVERSRGTIEVKVFGDKVILDEAVENWPRCDILISFFSTDFPLDKAISYVELRNPFCINDLVPQALLWDRRLVASVLDHLKVPTPKKFDVSRDGGPKVDDVLRDLMKRKLGIVLGGYKVTPEVTLREDGNAIIIDGKVLEKPFVEKPVSGEDHNVYIYFRGGGGRRLFRKAGVGNKSSELDPILNHPRTDGSYIYEQFIDVDNSEDIKVYTVGKDYTHAETRKSPVVDGVVRRNTDGKEIRFITRLTDEEKAWASRICEGFGQRVCGYDMLRCDNGRKSQVIDVNGWSFVKGNESYYDKAAEILGSLCMQISSSPGRLLPAAETTAEEAPTWLLKANVTVFRHADRTPKQKLKFNFPIGEAWTQPFVKLLNGETEEIILREKEQLNKIANAVEESKALGASGEDLAKLTLLNSALFSKIDLPGTKAQLKPVYSKKQAGYARSLTKLTLVFKWGGEFTHAARYQSRDLGENMKKDIAIMNKEVLQNVTIFTSSERRVIASAEIFAAALLDYQSNYSTAQSSNSSTHSSHSSTDGNTTGSSMYCHKNVLSRQNIAAPLQLIVRKDLLDDSNAAKDLMDDVKKRLKILLRPGEPEKRPELTWPKSMKKEPVEVVREVIQLLSSFRDIMRRNYETMDVDKIQERWCCGDEPWLFRERWEKLFEDFCDVEQKKFDPSRVSELYDTIKYCALHHRTFLFSIFDERETQDPQQPQDRRLHELYGRAKALFDLVAPQEYGIEPDEKEEIGVLTSLPLLQNVVRDLEAARNNGESSLTLYFTKESHIHTLVNLVLTSGLPIANRRIPELDYCSHITFELYERNHGRGKSDKEYSIKLSLSEGAHSSNVLDSTLDARHSLNVQQRRKLTQHLPYSLVIEKLSKHFHRLSGEDVDTGPEFETMDAMPSAISVDGVNELLK</sequence>
<keyword evidence="10" id="KW-0206">Cytoskeleton</keyword>
<dbReference type="SUPFAM" id="SSF53254">
    <property type="entry name" value="Phosphoglycerate mutase-like"/>
    <property type="match status" value="1"/>
</dbReference>
<keyword evidence="9 14" id="KW-0067">ATP-binding</keyword>
<dbReference type="InterPro" id="IPR040557">
    <property type="entry name" value="VIP1_N"/>
</dbReference>